<feature type="region of interest" description="Disordered" evidence="1">
    <location>
        <begin position="192"/>
        <end position="240"/>
    </location>
</feature>
<name>A0ABS8T0A9_DATST</name>
<gene>
    <name evidence="2" type="ORF">HAX54_051868</name>
</gene>
<accession>A0ABS8T0A9</accession>
<feature type="compositionally biased region" description="Polar residues" evidence="1">
    <location>
        <begin position="50"/>
        <end position="61"/>
    </location>
</feature>
<organism evidence="2 3">
    <name type="scientific">Datura stramonium</name>
    <name type="common">Jimsonweed</name>
    <name type="synonym">Common thornapple</name>
    <dbReference type="NCBI Taxonomy" id="4076"/>
    <lineage>
        <taxon>Eukaryota</taxon>
        <taxon>Viridiplantae</taxon>
        <taxon>Streptophyta</taxon>
        <taxon>Embryophyta</taxon>
        <taxon>Tracheophyta</taxon>
        <taxon>Spermatophyta</taxon>
        <taxon>Magnoliopsida</taxon>
        <taxon>eudicotyledons</taxon>
        <taxon>Gunneridae</taxon>
        <taxon>Pentapetalae</taxon>
        <taxon>asterids</taxon>
        <taxon>lamiids</taxon>
        <taxon>Solanales</taxon>
        <taxon>Solanaceae</taxon>
        <taxon>Solanoideae</taxon>
        <taxon>Datureae</taxon>
        <taxon>Datura</taxon>
    </lineage>
</organism>
<keyword evidence="3" id="KW-1185">Reference proteome</keyword>
<feature type="compositionally biased region" description="Polar residues" evidence="1">
    <location>
        <begin position="205"/>
        <end position="217"/>
    </location>
</feature>
<evidence type="ECO:0000256" key="1">
    <source>
        <dbReference type="SAM" id="MobiDB-lite"/>
    </source>
</evidence>
<feature type="region of interest" description="Disordered" evidence="1">
    <location>
        <begin position="50"/>
        <end position="86"/>
    </location>
</feature>
<feature type="compositionally biased region" description="Polar residues" evidence="1">
    <location>
        <begin position="226"/>
        <end position="240"/>
    </location>
</feature>
<evidence type="ECO:0000313" key="2">
    <source>
        <dbReference type="EMBL" id="MCD7463982.1"/>
    </source>
</evidence>
<sequence>MVIGSQESGLRFELDSESRSRFGYRVGFGVRRETKERVGMGSRFKVGLESQVQESGPSSRLGQELRSGGSSRVAGIGRESSPGSSLGPGLGLGVEFHIKVMVGVGSTRLSTLRSRFESQLLTSESIPKFDLTTILNRCQSRILARSQVSNLDLKSGSRSRVEVVSRINIEVRLRSGQRLGFLLKAPPTADTPASTPYGSGALPPSSISATASDSPTCSGALPPSSIGATPSGSPTESPNVASLNCRVALTGSAFVAIFAASLIF</sequence>
<evidence type="ECO:0000313" key="3">
    <source>
        <dbReference type="Proteomes" id="UP000823775"/>
    </source>
</evidence>
<proteinExistence type="predicted"/>
<comment type="caution">
    <text evidence="2">The sequence shown here is derived from an EMBL/GenBank/DDBJ whole genome shotgun (WGS) entry which is preliminary data.</text>
</comment>
<reference evidence="2 3" key="1">
    <citation type="journal article" date="2021" name="BMC Genomics">
        <title>Datura genome reveals duplications of psychoactive alkaloid biosynthetic genes and high mutation rate following tissue culture.</title>
        <authorList>
            <person name="Rajewski A."/>
            <person name="Carter-House D."/>
            <person name="Stajich J."/>
            <person name="Litt A."/>
        </authorList>
    </citation>
    <scope>NUCLEOTIDE SEQUENCE [LARGE SCALE GENOMIC DNA]</scope>
    <source>
        <strain evidence="2">AR-01</strain>
    </source>
</reference>
<dbReference type="EMBL" id="JACEIK010000931">
    <property type="protein sequence ID" value="MCD7463982.1"/>
    <property type="molecule type" value="Genomic_DNA"/>
</dbReference>
<protein>
    <submittedName>
        <fullName evidence="2">Uncharacterized protein</fullName>
    </submittedName>
</protein>
<dbReference type="Proteomes" id="UP000823775">
    <property type="component" value="Unassembled WGS sequence"/>
</dbReference>